<dbReference type="PANTHER" id="PTHR43280">
    <property type="entry name" value="ARAC-FAMILY TRANSCRIPTIONAL REGULATOR"/>
    <property type="match status" value="1"/>
</dbReference>
<name>A0A6N2Z7D0_9BACT</name>
<dbReference type="PANTHER" id="PTHR43280:SF29">
    <property type="entry name" value="ARAC-FAMILY TRANSCRIPTIONAL REGULATOR"/>
    <property type="match status" value="1"/>
</dbReference>
<dbReference type="GO" id="GO:0003700">
    <property type="term" value="F:DNA-binding transcription factor activity"/>
    <property type="evidence" value="ECO:0007669"/>
    <property type="project" value="InterPro"/>
</dbReference>
<evidence type="ECO:0000256" key="2">
    <source>
        <dbReference type="ARBA" id="ARBA00023125"/>
    </source>
</evidence>
<dbReference type="AlphaFoldDB" id="A0A6N2Z7D0"/>
<dbReference type="Pfam" id="PF12833">
    <property type="entry name" value="HTH_18"/>
    <property type="match status" value="1"/>
</dbReference>
<keyword evidence="3" id="KW-0804">Transcription</keyword>
<dbReference type="PROSITE" id="PS01124">
    <property type="entry name" value="HTH_ARAC_FAMILY_2"/>
    <property type="match status" value="1"/>
</dbReference>
<dbReference type="RefSeq" id="WP_008623063.1">
    <property type="nucleotide sequence ID" value="NZ_AP025941.1"/>
</dbReference>
<evidence type="ECO:0000256" key="3">
    <source>
        <dbReference type="ARBA" id="ARBA00023163"/>
    </source>
</evidence>
<evidence type="ECO:0000313" key="4">
    <source>
        <dbReference type="EMBL" id="VYT73062.1"/>
    </source>
</evidence>
<protein>
    <submittedName>
        <fullName evidence="4">DNA-binding transcriptional regulator MelR</fullName>
    </submittedName>
</protein>
<dbReference type="SUPFAM" id="SSF46689">
    <property type="entry name" value="Homeodomain-like"/>
    <property type="match status" value="1"/>
</dbReference>
<dbReference type="GO" id="GO:0043565">
    <property type="term" value="F:sequence-specific DNA binding"/>
    <property type="evidence" value="ECO:0007669"/>
    <property type="project" value="InterPro"/>
</dbReference>
<keyword evidence="2 4" id="KW-0238">DNA-binding</keyword>
<dbReference type="Gene3D" id="1.10.10.60">
    <property type="entry name" value="Homeodomain-like"/>
    <property type="match status" value="1"/>
</dbReference>
<dbReference type="GeneID" id="93558955"/>
<dbReference type="EMBL" id="CACRUT010000005">
    <property type="protein sequence ID" value="VYT73062.1"/>
    <property type="molecule type" value="Genomic_DNA"/>
</dbReference>
<evidence type="ECO:0000256" key="1">
    <source>
        <dbReference type="ARBA" id="ARBA00023015"/>
    </source>
</evidence>
<dbReference type="InterPro" id="IPR018060">
    <property type="entry name" value="HTH_AraC"/>
</dbReference>
<accession>A0A6N2Z7D0</accession>
<dbReference type="InterPro" id="IPR009057">
    <property type="entry name" value="Homeodomain-like_sf"/>
</dbReference>
<sequence length="145" mass="17063">MGKYNLTEKKEKNAAYRSLVRAELVDELYEKILKVFVVDKKYRDPSYSAKKLAEELNTNTRYISAVVNIRFHQNYSSLVNEYRIKDAQYLLTDKRYMDKTMEEISAMVGFANRQSFYAAFYKILGVTPRGYRMEHLAKEKETAKA</sequence>
<organism evidence="4">
    <name type="scientific">Paraprevotella clara</name>
    <dbReference type="NCBI Taxonomy" id="454154"/>
    <lineage>
        <taxon>Bacteria</taxon>
        <taxon>Pseudomonadati</taxon>
        <taxon>Bacteroidota</taxon>
        <taxon>Bacteroidia</taxon>
        <taxon>Bacteroidales</taxon>
        <taxon>Prevotellaceae</taxon>
        <taxon>Paraprevotella</taxon>
    </lineage>
</organism>
<dbReference type="SMART" id="SM00342">
    <property type="entry name" value="HTH_ARAC"/>
    <property type="match status" value="1"/>
</dbReference>
<reference evidence="4" key="1">
    <citation type="submission" date="2019-11" db="EMBL/GenBank/DDBJ databases">
        <authorList>
            <person name="Feng L."/>
        </authorList>
    </citation>
    <scope>NUCLEOTIDE SEQUENCE</scope>
    <source>
        <strain evidence="4">PclaraLFYP37</strain>
    </source>
</reference>
<gene>
    <name evidence="4" type="ORF">PCLFYP37_00975</name>
</gene>
<proteinExistence type="predicted"/>
<keyword evidence="1" id="KW-0805">Transcription regulation</keyword>